<dbReference type="InterPro" id="IPR011990">
    <property type="entry name" value="TPR-like_helical_dom_sf"/>
</dbReference>
<dbReference type="Pfam" id="PF20703">
    <property type="entry name" value="nSTAND1"/>
    <property type="match status" value="1"/>
</dbReference>
<name>A0AAD7A503_9AGAR</name>
<organism evidence="2 3">
    <name type="scientific">Mycena albidolilacea</name>
    <dbReference type="NCBI Taxonomy" id="1033008"/>
    <lineage>
        <taxon>Eukaryota</taxon>
        <taxon>Fungi</taxon>
        <taxon>Dikarya</taxon>
        <taxon>Basidiomycota</taxon>
        <taxon>Agaricomycotina</taxon>
        <taxon>Agaricomycetes</taxon>
        <taxon>Agaricomycetidae</taxon>
        <taxon>Agaricales</taxon>
        <taxon>Marasmiineae</taxon>
        <taxon>Mycenaceae</taxon>
        <taxon>Mycena</taxon>
    </lineage>
</organism>
<dbReference type="AlphaFoldDB" id="A0AAD7A503"/>
<dbReference type="EMBL" id="JARIHO010000015">
    <property type="protein sequence ID" value="KAJ7349658.1"/>
    <property type="molecule type" value="Genomic_DNA"/>
</dbReference>
<evidence type="ECO:0000313" key="3">
    <source>
        <dbReference type="Proteomes" id="UP001218218"/>
    </source>
</evidence>
<dbReference type="Gene3D" id="3.40.50.300">
    <property type="entry name" value="P-loop containing nucleotide triphosphate hydrolases"/>
    <property type="match status" value="1"/>
</dbReference>
<dbReference type="Proteomes" id="UP001218218">
    <property type="component" value="Unassembled WGS sequence"/>
</dbReference>
<dbReference type="SUPFAM" id="SSF52540">
    <property type="entry name" value="P-loop containing nucleoside triphosphate hydrolases"/>
    <property type="match status" value="1"/>
</dbReference>
<dbReference type="InterPro" id="IPR036537">
    <property type="entry name" value="Adaptor_Cbl_N_dom_sf"/>
</dbReference>
<comment type="caution">
    <text evidence="2">The sequence shown here is derived from an EMBL/GenBank/DDBJ whole genome shotgun (WGS) entry which is preliminary data.</text>
</comment>
<dbReference type="SUPFAM" id="SSF48452">
    <property type="entry name" value="TPR-like"/>
    <property type="match status" value="1"/>
</dbReference>
<reference evidence="2" key="1">
    <citation type="submission" date="2023-03" db="EMBL/GenBank/DDBJ databases">
        <title>Massive genome expansion in bonnet fungi (Mycena s.s.) driven by repeated elements and novel gene families across ecological guilds.</title>
        <authorList>
            <consortium name="Lawrence Berkeley National Laboratory"/>
            <person name="Harder C.B."/>
            <person name="Miyauchi S."/>
            <person name="Viragh M."/>
            <person name="Kuo A."/>
            <person name="Thoen E."/>
            <person name="Andreopoulos B."/>
            <person name="Lu D."/>
            <person name="Skrede I."/>
            <person name="Drula E."/>
            <person name="Henrissat B."/>
            <person name="Morin E."/>
            <person name="Kohler A."/>
            <person name="Barry K."/>
            <person name="LaButti K."/>
            <person name="Morin E."/>
            <person name="Salamov A."/>
            <person name="Lipzen A."/>
            <person name="Mereny Z."/>
            <person name="Hegedus B."/>
            <person name="Baldrian P."/>
            <person name="Stursova M."/>
            <person name="Weitz H."/>
            <person name="Taylor A."/>
            <person name="Grigoriev I.V."/>
            <person name="Nagy L.G."/>
            <person name="Martin F."/>
            <person name="Kauserud H."/>
        </authorList>
    </citation>
    <scope>NUCLEOTIDE SEQUENCE</scope>
    <source>
        <strain evidence="2">CBHHK002</strain>
    </source>
</reference>
<dbReference type="GO" id="GO:0007166">
    <property type="term" value="P:cell surface receptor signaling pathway"/>
    <property type="evidence" value="ECO:0007669"/>
    <property type="project" value="InterPro"/>
</dbReference>
<protein>
    <recommendedName>
        <fullName evidence="1">Novel STAND NTPase 1 domain-containing protein</fullName>
    </recommendedName>
</protein>
<evidence type="ECO:0000259" key="1">
    <source>
        <dbReference type="Pfam" id="PF20703"/>
    </source>
</evidence>
<feature type="domain" description="Novel STAND NTPase 1" evidence="1">
    <location>
        <begin position="205"/>
        <end position="343"/>
    </location>
</feature>
<dbReference type="InterPro" id="IPR059179">
    <property type="entry name" value="MLKL-like_MCAfunc"/>
</dbReference>
<dbReference type="InterPro" id="IPR027417">
    <property type="entry name" value="P-loop_NTPase"/>
</dbReference>
<dbReference type="Gene3D" id="1.20.930.20">
    <property type="entry name" value="Adaptor protein Cbl, N-terminal domain"/>
    <property type="match status" value="1"/>
</dbReference>
<dbReference type="PANTHER" id="PTHR47691:SF3">
    <property type="entry name" value="HTH-TYPE TRANSCRIPTIONAL REGULATOR RV0890C-RELATED"/>
    <property type="match status" value="1"/>
</dbReference>
<sequence>MPRQPTRTGIRLENTTAKLMPAITLLKELNDAFGPPFIQPISNTLQMLIKAVQNVKRNKNDCAQLIENMHQVLYAIISFYIKPETAGSLPPAMLDNIGKFMGTLHKIYAFIEAQGDGIKIKHMFRSNEMQNLLKDCHVGLDQAMAVFRITATPAMFDDLGGMNETAKLIHEELLESIQTLSDASTSTDGSSSQMYLGVNDSRNRPKIFYGRESELVDIMKTLAQKSPRLAILGGGGMGKTSLAKAVLHHPDTSTKFANQFFVSAEPASTSIDLAALIGLHVGLNPGKDLTRPVVQYFSRKPGSLLILDNLETVWEPIESRGGVEEFLSLLTDVENFALIITMRGAERPAKVHWSHPFLLPLQPLPDEAAQQTFIDITDNIYAREDIKQLLRLTDNMPLAVDLIAHLSAYEGLSTVLERWETEKTMLLSAGPDRKSNLDVSISLSLSSPRITSNSKELLSLLSILPDGLSDADLVQSDLQILNILSCKAILLATSLAYQDGNKRLRSLMPVREHIRQFQPPSQSLVQRLCKHFNGLLELYHKYSGSVQLHPVVNPIMSNLGNLQQVLQQGLYDSGSNLTDTIHCTLYLNSFQRVTGHGNTQLMGSIQPLLHQLCDPQLEIHFIIEVLKSAQYEPALNPEQLLIRATTLIGHINNPLLESKFYHAAGNYFHNYGLDLSQAMLYFQKALQLSEMCGDIYGQGNALFGIAQLKYSIGDHHTAQVHAYKAQKLSKLSADLYQEAQCLWVGALCSANLGNFQQSMSQVHQGRAILAMCGMTGGSLDQKIILVQAENHLLKSEYGQARQIYTQIIETSSPDQNAISYTISLLNIAQIDVVIGGDPDDVHQKLTKAQEIFNQFDTIRGSVYCGTIQAHMDLKQENFDMAKAKFKECLHWAWGSDHEVESFCLERLADIKTWEGEQNNTWPVIYLGHVYKSKEKLGLHKAFLFLGDVFIFNGDEETATSLYTAALDGFTQMDVHHSRATCMIRLGDLAKGHGLILKATGLWKAARLLFEQSLQAKDLAQIDFRLSTVEEAHQKALLELGTVNAPGQVLNHLLKAVASPGTRI</sequence>
<keyword evidence="3" id="KW-1185">Reference proteome</keyword>
<dbReference type="Gene3D" id="1.25.40.10">
    <property type="entry name" value="Tetratricopeptide repeat domain"/>
    <property type="match status" value="2"/>
</dbReference>
<dbReference type="InterPro" id="IPR049052">
    <property type="entry name" value="nSTAND1"/>
</dbReference>
<evidence type="ECO:0000313" key="2">
    <source>
        <dbReference type="EMBL" id="KAJ7349658.1"/>
    </source>
</evidence>
<dbReference type="CDD" id="cd21037">
    <property type="entry name" value="MLKL_NTD"/>
    <property type="match status" value="1"/>
</dbReference>
<dbReference type="PANTHER" id="PTHR47691">
    <property type="entry name" value="REGULATOR-RELATED"/>
    <property type="match status" value="1"/>
</dbReference>
<proteinExistence type="predicted"/>
<gene>
    <name evidence="2" type="ORF">DFH08DRAFT_807008</name>
</gene>
<accession>A0AAD7A503</accession>